<dbReference type="PROSITE" id="PS50960">
    <property type="entry name" value="HTH_PSQ"/>
    <property type="match status" value="1"/>
</dbReference>
<dbReference type="InterPro" id="IPR051839">
    <property type="entry name" value="RD_transcriptional_regulator"/>
</dbReference>
<dbReference type="SUPFAM" id="SSF46689">
    <property type="entry name" value="Homeodomain-like"/>
    <property type="match status" value="1"/>
</dbReference>
<evidence type="ECO:0000256" key="7">
    <source>
        <dbReference type="PROSITE-ProRule" id="PRU00320"/>
    </source>
</evidence>
<dbReference type="Gene3D" id="1.10.10.10">
    <property type="entry name" value="Winged helix-like DNA-binding domain superfamily/Winged helix DNA-binding domain"/>
    <property type="match status" value="1"/>
</dbReference>
<keyword evidence="7" id="KW-0539">Nucleus</keyword>
<accession>A0A9N9QCM8</accession>
<evidence type="ECO:0000256" key="4">
    <source>
        <dbReference type="ARBA" id="ARBA00023015"/>
    </source>
</evidence>
<evidence type="ECO:0000256" key="3">
    <source>
        <dbReference type="ARBA" id="ARBA00022553"/>
    </source>
</evidence>
<dbReference type="OrthoDB" id="6624814at2759"/>
<keyword evidence="6" id="KW-0804">Transcription</keyword>
<dbReference type="PANTHER" id="PTHR33215">
    <property type="entry name" value="PROTEIN DISTAL ANTENNA"/>
    <property type="match status" value="1"/>
</dbReference>
<organism evidence="10 11">
    <name type="scientific">Ceutorhynchus assimilis</name>
    <name type="common">cabbage seed weevil</name>
    <dbReference type="NCBI Taxonomy" id="467358"/>
    <lineage>
        <taxon>Eukaryota</taxon>
        <taxon>Metazoa</taxon>
        <taxon>Ecdysozoa</taxon>
        <taxon>Arthropoda</taxon>
        <taxon>Hexapoda</taxon>
        <taxon>Insecta</taxon>
        <taxon>Pterygota</taxon>
        <taxon>Neoptera</taxon>
        <taxon>Endopterygota</taxon>
        <taxon>Coleoptera</taxon>
        <taxon>Polyphaga</taxon>
        <taxon>Cucujiformia</taxon>
        <taxon>Curculionidae</taxon>
        <taxon>Ceutorhynchinae</taxon>
        <taxon>Ceutorhynchus</taxon>
    </lineage>
</organism>
<dbReference type="InterPro" id="IPR007889">
    <property type="entry name" value="HTH_Psq"/>
</dbReference>
<evidence type="ECO:0000256" key="6">
    <source>
        <dbReference type="ARBA" id="ARBA00023163"/>
    </source>
</evidence>
<feature type="DNA-binding region" description="H-T-H motif" evidence="7">
    <location>
        <begin position="33"/>
        <end position="53"/>
    </location>
</feature>
<reference evidence="10" key="1">
    <citation type="submission" date="2022-01" db="EMBL/GenBank/DDBJ databases">
        <authorList>
            <person name="King R."/>
        </authorList>
    </citation>
    <scope>NUCLEOTIDE SEQUENCE</scope>
</reference>
<proteinExistence type="predicted"/>
<dbReference type="PANTHER" id="PTHR33215:SF13">
    <property type="entry name" value="PROTEIN DISTAL ANTENNA"/>
    <property type="match status" value="1"/>
</dbReference>
<name>A0A9N9QCM8_9CUCU</name>
<keyword evidence="4" id="KW-0805">Transcription regulation</keyword>
<protein>
    <recommendedName>
        <fullName evidence="9">HTH psq-type domain-containing protein</fullName>
    </recommendedName>
</protein>
<keyword evidence="11" id="KW-1185">Reference proteome</keyword>
<dbReference type="AlphaFoldDB" id="A0A9N9QCM8"/>
<comment type="subcellular location">
    <subcellularLocation>
        <location evidence="1 7">Nucleus</location>
    </subcellularLocation>
</comment>
<evidence type="ECO:0000313" key="11">
    <source>
        <dbReference type="Proteomes" id="UP001152799"/>
    </source>
</evidence>
<evidence type="ECO:0000256" key="2">
    <source>
        <dbReference type="ARBA" id="ARBA00022473"/>
    </source>
</evidence>
<dbReference type="GO" id="GO:0003677">
    <property type="term" value="F:DNA binding"/>
    <property type="evidence" value="ECO:0007669"/>
    <property type="project" value="UniProtKB-UniRule"/>
</dbReference>
<dbReference type="GO" id="GO:0005634">
    <property type="term" value="C:nucleus"/>
    <property type="evidence" value="ECO:0007669"/>
    <property type="project" value="UniProtKB-SubCell"/>
</dbReference>
<evidence type="ECO:0000256" key="8">
    <source>
        <dbReference type="SAM" id="MobiDB-lite"/>
    </source>
</evidence>
<keyword evidence="2" id="KW-0217">Developmental protein</keyword>
<sequence>MSATKAGKRPLRSLTAHEKLSAIKRVSVGGESKASVARDIGVPESTLRGWCKNQEKISYQVRTSPSNLEDAAPENLNLIPAKRIKLEDQPYNLSMKTSDVSNGSYSPNSESNFEGEYPKSSEAESETSPLNLRTIKVEPTPILAASTPKTTNNNFEKEKEREKNRAELARLSAELGLNRPEVLMSTLNNTSNLTDLTTALLQWKSVYQTWFYQQQQKAALHQGKSNIGVTSPIENGTKLCSPTNNGLLTTIDKRDKMLNNIEQQPSVYDSVSYWLRQQSLLSLNNNTQQSVLSNLPNTSTITSNTNTITDSNNLTSQQNLALWNWYQQSAYNAAQMQSNARVASTAPQQPISPQQTLYQQLTKEPSSEKEVVSNCENIASETTKDEKPKNNNKSRSVLDNLLLNNNTIQCGIKKEDGDSLDAHEAIEHGEKFLNWLEHCSDPSVTTLQLHTVQSLIKNLKNAFDRKDCQIRNKVKRK</sequence>
<evidence type="ECO:0000256" key="5">
    <source>
        <dbReference type="ARBA" id="ARBA00023125"/>
    </source>
</evidence>
<feature type="region of interest" description="Disordered" evidence="8">
    <location>
        <begin position="95"/>
        <end position="129"/>
    </location>
</feature>
<feature type="compositionally biased region" description="Polar residues" evidence="8">
    <location>
        <begin position="95"/>
        <end position="112"/>
    </location>
</feature>
<evidence type="ECO:0000256" key="1">
    <source>
        <dbReference type="ARBA" id="ARBA00004123"/>
    </source>
</evidence>
<dbReference type="EMBL" id="OU892278">
    <property type="protein sequence ID" value="CAG9764885.1"/>
    <property type="molecule type" value="Genomic_DNA"/>
</dbReference>
<dbReference type="Proteomes" id="UP001152799">
    <property type="component" value="Chromosome 2"/>
</dbReference>
<dbReference type="InterPro" id="IPR009057">
    <property type="entry name" value="Homeodomain-like_sf"/>
</dbReference>
<evidence type="ECO:0000313" key="10">
    <source>
        <dbReference type="EMBL" id="CAG9764885.1"/>
    </source>
</evidence>
<evidence type="ECO:0000259" key="9">
    <source>
        <dbReference type="PROSITE" id="PS50960"/>
    </source>
</evidence>
<dbReference type="Pfam" id="PF04218">
    <property type="entry name" value="CENP-B_N"/>
    <property type="match status" value="1"/>
</dbReference>
<feature type="domain" description="HTH psq-type" evidence="9">
    <location>
        <begin position="5"/>
        <end position="57"/>
    </location>
</feature>
<keyword evidence="3" id="KW-0597">Phosphoprotein</keyword>
<dbReference type="InterPro" id="IPR036388">
    <property type="entry name" value="WH-like_DNA-bd_sf"/>
</dbReference>
<gene>
    <name evidence="10" type="ORF">CEUTPL_LOCUS5510</name>
</gene>
<keyword evidence="5 7" id="KW-0238">DNA-binding</keyword>